<dbReference type="Pfam" id="PF07859">
    <property type="entry name" value="Abhydrolase_3"/>
    <property type="match status" value="1"/>
</dbReference>
<accession>A0A328BQ48</accession>
<evidence type="ECO:0000256" key="3">
    <source>
        <dbReference type="PROSITE-ProRule" id="PRU10038"/>
    </source>
</evidence>
<dbReference type="InterPro" id="IPR050300">
    <property type="entry name" value="GDXG_lipolytic_enzyme"/>
</dbReference>
<dbReference type="InterPro" id="IPR013094">
    <property type="entry name" value="AB_hydrolase_3"/>
</dbReference>
<evidence type="ECO:0000313" key="5">
    <source>
        <dbReference type="EMBL" id="RAK68621.1"/>
    </source>
</evidence>
<protein>
    <submittedName>
        <fullName evidence="5">Alpha/beta hydrolase</fullName>
    </submittedName>
</protein>
<dbReference type="GO" id="GO:0004806">
    <property type="term" value="F:triacylglycerol lipase activity"/>
    <property type="evidence" value="ECO:0007669"/>
    <property type="project" value="TreeGrafter"/>
</dbReference>
<comment type="similarity">
    <text evidence="1">Belongs to the 'GDXG' lipolytic enzyme family.</text>
</comment>
<keyword evidence="6" id="KW-1185">Reference proteome</keyword>
<evidence type="ECO:0000259" key="4">
    <source>
        <dbReference type="Pfam" id="PF07859"/>
    </source>
</evidence>
<dbReference type="InterPro" id="IPR029058">
    <property type="entry name" value="AB_hydrolase_fold"/>
</dbReference>
<dbReference type="AlphaFoldDB" id="A0A328BQ48"/>
<dbReference type="InterPro" id="IPR033140">
    <property type="entry name" value="Lipase_GDXG_put_SER_AS"/>
</dbReference>
<dbReference type="PANTHER" id="PTHR48081">
    <property type="entry name" value="AB HYDROLASE SUPERFAMILY PROTEIN C4A8.06C"/>
    <property type="match status" value="1"/>
</dbReference>
<dbReference type="PANTHER" id="PTHR48081:SF30">
    <property type="entry name" value="ACETYL-HYDROLASE LIPR-RELATED"/>
    <property type="match status" value="1"/>
</dbReference>
<gene>
    <name evidence="5" type="ORF">DJ019_00930</name>
</gene>
<dbReference type="PROSITE" id="PS01173">
    <property type="entry name" value="LIPASE_GDXG_HIS"/>
    <property type="match status" value="1"/>
</dbReference>
<feature type="domain" description="Alpha/beta hydrolase fold-3" evidence="4">
    <location>
        <begin position="76"/>
        <end position="277"/>
    </location>
</feature>
<evidence type="ECO:0000256" key="1">
    <source>
        <dbReference type="ARBA" id="ARBA00010515"/>
    </source>
</evidence>
<sequence>MATWKDPQIAGVRALLASRQADPNGPQPSLAERRAAMDAVGEMGSLPTHCFHEPATVGGVKCERVSPEGALPGRTILYLHGGGYTQGSPRSHPPMVARIAEAARAQAVVADYRLGPEHRFPAAVDDAVAVYRALLASGVEAGKLIVAGDSAGGGLAMALALALKAAELAQPAGYFVISPWADLTQSGASYRTKADTDPSITKAGLDQMAQAYLGGLDPRDPLASPVFGDFEGVAPVLIQTGSEETLLSDSVTLADVLAHARVEVRLEVWPEMIHVFHAWGAVLNAARRAIRLAGIWMDERYA</sequence>
<dbReference type="EMBL" id="QFYS01000001">
    <property type="protein sequence ID" value="RAK68621.1"/>
    <property type="molecule type" value="Genomic_DNA"/>
</dbReference>
<name>A0A328BQ48_9CAUL</name>
<comment type="caution">
    <text evidence="5">The sequence shown here is derived from an EMBL/GenBank/DDBJ whole genome shotgun (WGS) entry which is preliminary data.</text>
</comment>
<dbReference type="Gene3D" id="3.40.50.1820">
    <property type="entry name" value="alpha/beta hydrolase"/>
    <property type="match status" value="1"/>
</dbReference>
<reference evidence="5 6" key="1">
    <citation type="submission" date="2018-05" db="EMBL/GenBank/DDBJ databases">
        <authorList>
            <person name="Lanie J.A."/>
            <person name="Ng W.-L."/>
            <person name="Kazmierczak K.M."/>
            <person name="Andrzejewski T.M."/>
            <person name="Davidsen T.M."/>
            <person name="Wayne K.J."/>
            <person name="Tettelin H."/>
            <person name="Glass J.I."/>
            <person name="Rusch D."/>
            <person name="Podicherti R."/>
            <person name="Tsui H.-C.T."/>
            <person name="Winkler M.E."/>
        </authorList>
    </citation>
    <scope>NUCLEOTIDE SEQUENCE [LARGE SCALE GENOMIC DNA]</scope>
    <source>
        <strain evidence="5 6">BUT-10</strain>
    </source>
</reference>
<dbReference type="PROSITE" id="PS01174">
    <property type="entry name" value="LIPASE_GDXG_SER"/>
    <property type="match status" value="1"/>
</dbReference>
<dbReference type="RefSeq" id="WP_111274113.1">
    <property type="nucleotide sequence ID" value="NZ_QFYS01000001.1"/>
</dbReference>
<organism evidence="5 6">
    <name type="scientific">Phenylobacterium kunshanense</name>
    <dbReference type="NCBI Taxonomy" id="1445034"/>
    <lineage>
        <taxon>Bacteria</taxon>
        <taxon>Pseudomonadati</taxon>
        <taxon>Pseudomonadota</taxon>
        <taxon>Alphaproteobacteria</taxon>
        <taxon>Caulobacterales</taxon>
        <taxon>Caulobacteraceae</taxon>
        <taxon>Phenylobacterium</taxon>
    </lineage>
</organism>
<dbReference type="OrthoDB" id="9806180at2"/>
<evidence type="ECO:0000256" key="2">
    <source>
        <dbReference type="ARBA" id="ARBA00022801"/>
    </source>
</evidence>
<keyword evidence="2 5" id="KW-0378">Hydrolase</keyword>
<proteinExistence type="inferred from homology"/>
<dbReference type="SUPFAM" id="SSF53474">
    <property type="entry name" value="alpha/beta-Hydrolases"/>
    <property type="match status" value="1"/>
</dbReference>
<dbReference type="InterPro" id="IPR002168">
    <property type="entry name" value="Lipase_GDXG_HIS_AS"/>
</dbReference>
<feature type="active site" evidence="3">
    <location>
        <position position="150"/>
    </location>
</feature>
<evidence type="ECO:0000313" key="6">
    <source>
        <dbReference type="Proteomes" id="UP000249524"/>
    </source>
</evidence>
<dbReference type="Proteomes" id="UP000249524">
    <property type="component" value="Unassembled WGS sequence"/>
</dbReference>